<proteinExistence type="predicted"/>
<evidence type="ECO:0000256" key="1">
    <source>
        <dbReference type="SAM" id="MobiDB-lite"/>
    </source>
</evidence>
<evidence type="ECO:0000313" key="2">
    <source>
        <dbReference type="EMBL" id="CAH1245291.1"/>
    </source>
</evidence>
<sequence length="71" mass="7579">MPARTSITRIRASLDLHIVAAESAGTRSACAGPKRTSAFEDLAKAAAARLPHESSRNLEPSCEEDRADTSR</sequence>
<keyword evidence="3" id="KW-1185">Reference proteome</keyword>
<accession>A0A8J9Z0K3</accession>
<reference evidence="2" key="1">
    <citation type="submission" date="2022-01" db="EMBL/GenBank/DDBJ databases">
        <authorList>
            <person name="Braso-Vives M."/>
        </authorList>
    </citation>
    <scope>NUCLEOTIDE SEQUENCE</scope>
</reference>
<dbReference type="AlphaFoldDB" id="A0A8J9Z0K3"/>
<dbReference type="EMBL" id="OV696699">
    <property type="protein sequence ID" value="CAH1245291.1"/>
    <property type="molecule type" value="Genomic_DNA"/>
</dbReference>
<evidence type="ECO:0000313" key="3">
    <source>
        <dbReference type="Proteomes" id="UP000838412"/>
    </source>
</evidence>
<protein>
    <submittedName>
        <fullName evidence="2">Hypp7455 protein</fullName>
    </submittedName>
</protein>
<gene>
    <name evidence="2" type="primary">Hypp7455</name>
    <name evidence="2" type="ORF">BLAG_LOCUS7662</name>
</gene>
<feature type="region of interest" description="Disordered" evidence="1">
    <location>
        <begin position="48"/>
        <end position="71"/>
    </location>
</feature>
<organism evidence="2 3">
    <name type="scientific">Branchiostoma lanceolatum</name>
    <name type="common">Common lancelet</name>
    <name type="synonym">Amphioxus lanceolatum</name>
    <dbReference type="NCBI Taxonomy" id="7740"/>
    <lineage>
        <taxon>Eukaryota</taxon>
        <taxon>Metazoa</taxon>
        <taxon>Chordata</taxon>
        <taxon>Cephalochordata</taxon>
        <taxon>Leptocardii</taxon>
        <taxon>Amphioxiformes</taxon>
        <taxon>Branchiostomatidae</taxon>
        <taxon>Branchiostoma</taxon>
    </lineage>
</organism>
<dbReference type="Proteomes" id="UP000838412">
    <property type="component" value="Chromosome 14"/>
</dbReference>
<name>A0A8J9Z0K3_BRALA</name>